<dbReference type="InterPro" id="IPR036397">
    <property type="entry name" value="RNaseH_sf"/>
</dbReference>
<keyword evidence="4" id="KW-0548">Nucleotidyltransferase</keyword>
<dbReference type="AlphaFoldDB" id="A0AA84Z9V7"/>
<evidence type="ECO:0000256" key="2">
    <source>
        <dbReference type="ARBA" id="ARBA00022670"/>
    </source>
</evidence>
<organism evidence="13 14">
    <name type="scientific">Schistosoma margrebowiei</name>
    <dbReference type="NCBI Taxonomy" id="48269"/>
    <lineage>
        <taxon>Eukaryota</taxon>
        <taxon>Metazoa</taxon>
        <taxon>Spiralia</taxon>
        <taxon>Lophotrochozoa</taxon>
        <taxon>Platyhelminthes</taxon>
        <taxon>Trematoda</taxon>
        <taxon>Digenea</taxon>
        <taxon>Strigeidida</taxon>
        <taxon>Schistosomatoidea</taxon>
        <taxon>Schistosomatidae</taxon>
        <taxon>Schistosoma</taxon>
    </lineage>
</organism>
<dbReference type="Gene3D" id="3.30.70.270">
    <property type="match status" value="2"/>
</dbReference>
<dbReference type="Gene3D" id="3.30.420.10">
    <property type="entry name" value="Ribonuclease H-like superfamily/Ribonuclease H"/>
    <property type="match status" value="1"/>
</dbReference>
<protein>
    <recommendedName>
        <fullName evidence="1">RNA-directed DNA polymerase</fullName>
        <ecNumber evidence="1">2.7.7.49</ecNumber>
    </recommendedName>
</protein>
<dbReference type="Proteomes" id="UP000050790">
    <property type="component" value="Unassembled WGS sequence"/>
</dbReference>
<dbReference type="InterPro" id="IPR001995">
    <property type="entry name" value="Peptidase_A2_cat"/>
</dbReference>
<dbReference type="InterPro" id="IPR043502">
    <property type="entry name" value="DNA/RNA_pol_sf"/>
</dbReference>
<feature type="domain" description="Integrase catalytic" evidence="12">
    <location>
        <begin position="729"/>
        <end position="902"/>
    </location>
</feature>
<dbReference type="PROSITE" id="PS50878">
    <property type="entry name" value="RT_POL"/>
    <property type="match status" value="1"/>
</dbReference>
<feature type="domain" description="Reverse transcriptase" evidence="11">
    <location>
        <begin position="202"/>
        <end position="379"/>
    </location>
</feature>
<dbReference type="SUPFAM" id="SSF53098">
    <property type="entry name" value="Ribonuclease H-like"/>
    <property type="match status" value="1"/>
</dbReference>
<dbReference type="GO" id="GO:0004519">
    <property type="term" value="F:endonuclease activity"/>
    <property type="evidence" value="ECO:0007669"/>
    <property type="project" value="UniProtKB-KW"/>
</dbReference>
<dbReference type="GO" id="GO:0006508">
    <property type="term" value="P:proteolysis"/>
    <property type="evidence" value="ECO:0007669"/>
    <property type="project" value="UniProtKB-KW"/>
</dbReference>
<dbReference type="InterPro" id="IPR000477">
    <property type="entry name" value="RT_dom"/>
</dbReference>
<dbReference type="Gene3D" id="3.10.10.10">
    <property type="entry name" value="HIV Type 1 Reverse Transcriptase, subunit A, domain 1"/>
    <property type="match status" value="1"/>
</dbReference>
<accession>A0AA84Z9V7</accession>
<evidence type="ECO:0000313" key="13">
    <source>
        <dbReference type="Proteomes" id="UP000050790"/>
    </source>
</evidence>
<reference evidence="14" key="1">
    <citation type="submission" date="2023-11" db="UniProtKB">
        <authorList>
            <consortium name="WormBaseParasite"/>
        </authorList>
    </citation>
    <scope>IDENTIFICATION</scope>
</reference>
<dbReference type="FunFam" id="2.40.70.10:FF:000130">
    <property type="entry name" value="Retrovirus-related Pol polyprotein from transposon opus-like Protein"/>
    <property type="match status" value="1"/>
</dbReference>
<keyword evidence="8" id="KW-0695">RNA-directed DNA polymerase</keyword>
<evidence type="ECO:0000256" key="8">
    <source>
        <dbReference type="ARBA" id="ARBA00022918"/>
    </source>
</evidence>
<evidence type="ECO:0000259" key="10">
    <source>
        <dbReference type="PROSITE" id="PS50175"/>
    </source>
</evidence>
<dbReference type="FunFam" id="1.10.340.70:FF:000006">
    <property type="entry name" value="Retrovirus-related Pol polyprotein from transposon 297-like Protein"/>
    <property type="match status" value="1"/>
</dbReference>
<keyword evidence="3" id="KW-0808">Transferase</keyword>
<dbReference type="FunFam" id="3.30.70.270:FF:000020">
    <property type="entry name" value="Transposon Tf2-6 polyprotein-like Protein"/>
    <property type="match status" value="1"/>
</dbReference>
<dbReference type="Pfam" id="PF00665">
    <property type="entry name" value="rve"/>
    <property type="match status" value="1"/>
</dbReference>
<evidence type="ECO:0000259" key="12">
    <source>
        <dbReference type="PROSITE" id="PS50994"/>
    </source>
</evidence>
<feature type="domain" description="Peptidase A2" evidence="10">
    <location>
        <begin position="23"/>
        <end position="97"/>
    </location>
</feature>
<dbReference type="PROSITE" id="PS50994">
    <property type="entry name" value="INTEGRASE"/>
    <property type="match status" value="1"/>
</dbReference>
<dbReference type="GO" id="GO:0003676">
    <property type="term" value="F:nucleic acid binding"/>
    <property type="evidence" value="ECO:0007669"/>
    <property type="project" value="InterPro"/>
</dbReference>
<keyword evidence="6" id="KW-0255">Endonuclease</keyword>
<keyword evidence="2" id="KW-0645">Protease</keyword>
<dbReference type="FunFam" id="3.30.420.10:FF:000032">
    <property type="entry name" value="Retrovirus-related Pol polyprotein from transposon 297-like Protein"/>
    <property type="match status" value="1"/>
</dbReference>
<evidence type="ECO:0000256" key="9">
    <source>
        <dbReference type="SAM" id="MobiDB-lite"/>
    </source>
</evidence>
<evidence type="ECO:0000259" key="11">
    <source>
        <dbReference type="PROSITE" id="PS50878"/>
    </source>
</evidence>
<dbReference type="Pfam" id="PF00078">
    <property type="entry name" value="RVT_1"/>
    <property type="match status" value="1"/>
</dbReference>
<sequence>MAAPVSGHYPSRLFHVRDRISGSDFLVDTGAEISIVPLHLSQRRHSQSTKLSLVAANNTVIKTYGEQSLILDFGLRRRFTWVFIVAEIKQPILGADFLGAYSLLVDMGKKKLIDKNTSLQVSGTPASNYEIHGVRMLRPENKIFTDILSKYESITRTDYQNECSTHHVQHNISTTGPPIRARARRLPPNKLQFAKREFEHMMQLGIIRQSNSPWASPLHMVPKKDQDWRPCGDYRRLNNQTIPDRYPIPHLHDFSLNLHGKQIFSKLDLVRAYHQIPMAPEDIEKTAVITPFGLFEFLRMPFGLKNAAQTFQRYMDEVTRGLEFVFVYIDDVLIASSSTEEHVQHLHTLFERFKSYGVVINPSKCIFGASSLEFLGHHIDSQGIKPLEEKVKAISSYPEPTSVKSLRRFLGTCNFYRRFLPNCADVLQPLTDLLKNDKSGTKKEKNQIFKLPSDAKVAFEKAKSMIANATMLQHLNTDPTTQLILCTDASQKAVGAVLQQRVNNSITPIAFFSKRLSPTQERYSTFGRELLAMYLAVKHFSFLLQGRDFIIMTDHKPLCHSFGTSYDKHSPREARQLDYISQFTTDIRFINGHSNIVADALSRRDINMMVRNHDISLETLAKLQVDDAELKVCKEKSSLNLKPVPIPLSDAFIMCDTSTGSNRPFVPHACRRKIFQHLHGLSHPGIRATTRLITERFVWPKINSDVKRWTRSCLQCQRSKIQKHTISPIGEFPIPDKRFQHIHLDLVGPLPPSNSFTHILTAVDRFTRWAIACPIKDTSAETIAGVFLERWIANYGVPSIVTTDRGPQFQSILFQEFTRLLGVNHIKTTAYHPAANGMVERFHRQLKSSLMAQDDTTKWSDALPLVLLGIRSTIKEDIGCTAAELVYGTTLTLPGQLVNYEPTTPGETTHFASRLLQTMQNIKAIPPREHNNRVQLDKNLETCKFVFVRVDTVKKPLKQPYKGPYKVIKRTQKYFIVNRDGNKQTISIDRIKPAFCEATQVKEDNAVDNQPLPPATEQPMEDKKLNTKPPCLTRSGRPINKPKRYVHFVD</sequence>
<evidence type="ECO:0000256" key="4">
    <source>
        <dbReference type="ARBA" id="ARBA00022695"/>
    </source>
</evidence>
<proteinExistence type="predicted"/>
<name>A0AA84Z9V7_9TREM</name>
<evidence type="ECO:0000256" key="6">
    <source>
        <dbReference type="ARBA" id="ARBA00022759"/>
    </source>
</evidence>
<dbReference type="WBParaSite" id="SMRG1_16520.1">
    <property type="protein sequence ID" value="SMRG1_16520.1"/>
    <property type="gene ID" value="SMRG1_16520"/>
</dbReference>
<keyword evidence="7" id="KW-0378">Hydrolase</keyword>
<dbReference type="FunFam" id="3.30.70.270:FF:000164">
    <property type="match status" value="1"/>
</dbReference>
<evidence type="ECO:0000256" key="3">
    <source>
        <dbReference type="ARBA" id="ARBA00022679"/>
    </source>
</evidence>
<dbReference type="Gene3D" id="3.10.20.370">
    <property type="match status" value="1"/>
</dbReference>
<dbReference type="PROSITE" id="PS50175">
    <property type="entry name" value="ASP_PROT_RETROV"/>
    <property type="match status" value="1"/>
</dbReference>
<dbReference type="GO" id="GO:0003964">
    <property type="term" value="F:RNA-directed DNA polymerase activity"/>
    <property type="evidence" value="ECO:0007669"/>
    <property type="project" value="UniProtKB-KW"/>
</dbReference>
<dbReference type="GO" id="GO:0015074">
    <property type="term" value="P:DNA integration"/>
    <property type="evidence" value="ECO:0007669"/>
    <property type="project" value="InterPro"/>
</dbReference>
<dbReference type="CDD" id="cd09274">
    <property type="entry name" value="RNase_HI_RT_Ty3"/>
    <property type="match status" value="1"/>
</dbReference>
<dbReference type="GO" id="GO:0004190">
    <property type="term" value="F:aspartic-type endopeptidase activity"/>
    <property type="evidence" value="ECO:0007669"/>
    <property type="project" value="InterPro"/>
</dbReference>
<dbReference type="EC" id="2.7.7.49" evidence="1"/>
<dbReference type="FunFam" id="3.10.10.10:FF:000007">
    <property type="entry name" value="Retrovirus-related Pol polyprotein from transposon 17.6-like Protein"/>
    <property type="match status" value="1"/>
</dbReference>
<feature type="region of interest" description="Disordered" evidence="9">
    <location>
        <begin position="1003"/>
        <end position="1039"/>
    </location>
</feature>
<dbReference type="InterPro" id="IPR001969">
    <property type="entry name" value="Aspartic_peptidase_AS"/>
</dbReference>
<dbReference type="Gene3D" id="2.40.70.10">
    <property type="entry name" value="Acid Proteases"/>
    <property type="match status" value="1"/>
</dbReference>
<dbReference type="InterPro" id="IPR043128">
    <property type="entry name" value="Rev_trsase/Diguanyl_cyclase"/>
</dbReference>
<evidence type="ECO:0000256" key="1">
    <source>
        <dbReference type="ARBA" id="ARBA00012493"/>
    </source>
</evidence>
<dbReference type="PROSITE" id="PS00141">
    <property type="entry name" value="ASP_PROTEASE"/>
    <property type="match status" value="1"/>
</dbReference>
<dbReference type="InterPro" id="IPR041588">
    <property type="entry name" value="Integrase_H2C2"/>
</dbReference>
<dbReference type="Gene3D" id="1.10.340.70">
    <property type="match status" value="1"/>
</dbReference>
<dbReference type="SUPFAM" id="SSF56672">
    <property type="entry name" value="DNA/RNA polymerases"/>
    <property type="match status" value="1"/>
</dbReference>
<evidence type="ECO:0000256" key="5">
    <source>
        <dbReference type="ARBA" id="ARBA00022722"/>
    </source>
</evidence>
<dbReference type="InterPro" id="IPR021109">
    <property type="entry name" value="Peptidase_aspartic_dom_sf"/>
</dbReference>
<keyword evidence="5" id="KW-0540">Nuclease</keyword>
<dbReference type="InterPro" id="IPR001584">
    <property type="entry name" value="Integrase_cat-core"/>
</dbReference>
<dbReference type="Pfam" id="PF17921">
    <property type="entry name" value="Integrase_H2C2"/>
    <property type="match status" value="1"/>
</dbReference>
<evidence type="ECO:0000313" key="14">
    <source>
        <dbReference type="WBParaSite" id="SMRG1_16520.1"/>
    </source>
</evidence>
<dbReference type="SUPFAM" id="SSF50630">
    <property type="entry name" value="Acid proteases"/>
    <property type="match status" value="1"/>
</dbReference>
<dbReference type="CDD" id="cd01647">
    <property type="entry name" value="RT_LTR"/>
    <property type="match status" value="1"/>
</dbReference>
<dbReference type="PANTHER" id="PTHR37984">
    <property type="entry name" value="PROTEIN CBG26694"/>
    <property type="match status" value="1"/>
</dbReference>
<dbReference type="Pfam" id="PF17917">
    <property type="entry name" value="RT_RNaseH"/>
    <property type="match status" value="1"/>
</dbReference>
<dbReference type="InterPro" id="IPR012337">
    <property type="entry name" value="RNaseH-like_sf"/>
</dbReference>
<dbReference type="InterPro" id="IPR041373">
    <property type="entry name" value="RT_RNaseH"/>
</dbReference>
<dbReference type="InterPro" id="IPR050951">
    <property type="entry name" value="Retrovirus_Pol_polyprotein"/>
</dbReference>
<dbReference type="FunFam" id="3.10.20.370:FF:000001">
    <property type="entry name" value="Retrovirus-related Pol polyprotein from transposon 17.6-like protein"/>
    <property type="match status" value="1"/>
</dbReference>
<evidence type="ECO:0000256" key="7">
    <source>
        <dbReference type="ARBA" id="ARBA00022801"/>
    </source>
</evidence>
<dbReference type="PANTHER" id="PTHR37984:SF5">
    <property type="entry name" value="PROTEIN NYNRIN-LIKE"/>
    <property type="match status" value="1"/>
</dbReference>